<evidence type="ECO:0000313" key="2">
    <source>
        <dbReference type="Proteomes" id="UP001165065"/>
    </source>
</evidence>
<dbReference type="AlphaFoldDB" id="A0A9W7G7V5"/>
<reference evidence="2" key="1">
    <citation type="journal article" date="2023" name="Commun. Biol.">
        <title>Genome analysis of Parmales, the sister group of diatoms, reveals the evolutionary specialization of diatoms from phago-mixotrophs to photoautotrophs.</title>
        <authorList>
            <person name="Ban H."/>
            <person name="Sato S."/>
            <person name="Yoshikawa S."/>
            <person name="Yamada K."/>
            <person name="Nakamura Y."/>
            <person name="Ichinomiya M."/>
            <person name="Sato N."/>
            <person name="Blanc-Mathieu R."/>
            <person name="Endo H."/>
            <person name="Kuwata A."/>
            <person name="Ogata H."/>
        </authorList>
    </citation>
    <scope>NUCLEOTIDE SEQUENCE [LARGE SCALE GENOMIC DNA]</scope>
</reference>
<sequence>MGGGRPERSLSSRLAEATFRGSVWGGLWALLFGKVEMMDFYTSRSATALEFVNFKEYARNMGKRITYVPRGAVNGAAFFSIWYTIGHIGCNVVRIREETVQFTLLHCLSFVALGGGLRVFHHENPYVLGPLASGKGDGKKYVKKYSRLSVKPPPTASNSIRRFSAGSLRFLLSRGRKI</sequence>
<gene>
    <name evidence="1" type="ORF">TrCOL_g2907</name>
</gene>
<dbReference type="Proteomes" id="UP001165065">
    <property type="component" value="Unassembled WGS sequence"/>
</dbReference>
<proteinExistence type="predicted"/>
<protein>
    <submittedName>
        <fullName evidence="1">Uncharacterized protein</fullName>
    </submittedName>
</protein>
<accession>A0A9W7G7V5</accession>
<comment type="caution">
    <text evidence="1">The sequence shown here is derived from an EMBL/GenBank/DDBJ whole genome shotgun (WGS) entry which is preliminary data.</text>
</comment>
<keyword evidence="2" id="KW-1185">Reference proteome</keyword>
<dbReference type="EMBL" id="BRYA01000900">
    <property type="protein sequence ID" value="GMI35297.1"/>
    <property type="molecule type" value="Genomic_DNA"/>
</dbReference>
<dbReference type="OrthoDB" id="10319641at2759"/>
<evidence type="ECO:0000313" key="1">
    <source>
        <dbReference type="EMBL" id="GMI35297.1"/>
    </source>
</evidence>
<organism evidence="1 2">
    <name type="scientific">Triparma columacea</name>
    <dbReference type="NCBI Taxonomy" id="722753"/>
    <lineage>
        <taxon>Eukaryota</taxon>
        <taxon>Sar</taxon>
        <taxon>Stramenopiles</taxon>
        <taxon>Ochrophyta</taxon>
        <taxon>Bolidophyceae</taxon>
        <taxon>Parmales</taxon>
        <taxon>Triparmaceae</taxon>
        <taxon>Triparma</taxon>
    </lineage>
</organism>
<name>A0A9W7G7V5_9STRA</name>